<comment type="similarity">
    <text evidence="2 6">Belongs to the nematode receptor-like protein srg family.</text>
</comment>
<dbReference type="GO" id="GO:0016020">
    <property type="term" value="C:membrane"/>
    <property type="evidence" value="ECO:0007669"/>
    <property type="project" value="UniProtKB-SubCell"/>
</dbReference>
<evidence type="ECO:0000313" key="7">
    <source>
        <dbReference type="EMBL" id="CAB3397258.1"/>
    </source>
</evidence>
<feature type="transmembrane region" description="Helical" evidence="6">
    <location>
        <begin position="263"/>
        <end position="285"/>
    </location>
</feature>
<feature type="transmembrane region" description="Helical" evidence="6">
    <location>
        <begin position="146"/>
        <end position="171"/>
    </location>
</feature>
<evidence type="ECO:0000256" key="2">
    <source>
        <dbReference type="ARBA" id="ARBA00005692"/>
    </source>
</evidence>
<evidence type="ECO:0000256" key="5">
    <source>
        <dbReference type="ARBA" id="ARBA00023136"/>
    </source>
</evidence>
<feature type="transmembrane region" description="Helical" evidence="6">
    <location>
        <begin position="297"/>
        <end position="321"/>
    </location>
</feature>
<sequence length="493" mass="57157">MFRSWKDFSASFFKIYIFEYFVNIVTFLNSFVTLRLPQNTCSSCLFAPWFNRLNSEMDDISILLNICHNLHISLAYVQYSIIFIFSINRFTMIFSYSSYEKDRTRIKSNLSVFIFVVTLITLWCNIVAFLRLTMISAKISVAERNLLFASFATFLIQLSAGANAMAFAFLVDESNMNTFWGELPQILKPYVSDALTLCQPWTLLIFSKKNLLTFLNSFITLRIPQYTCKECYFSTIFKIFNAQMEHRVILINICHTLHIHMAYVQYGTILLAAINRFTMIFWFRSYEAELTKILSDLLIFIFVVTLFTAMFNVAALIKFAMFPVKITAIEKNLLYTSFSTFVIQFFAGTNTLALTYLVTDSNLNTFWGKLPQQLSPYVSDALTLCQPWALLIFSPKNLLTFLNSFVTLRIPQNTCKECLFAPVFDRYPESMEDVSIVLNVCHTLHVHMAYVQYLMTFLTALNRFTMIYSFHSSVISSCDYICHVSIEVQALFK</sequence>
<keyword evidence="8" id="KW-1185">Reference proteome</keyword>
<reference evidence="7 8" key="1">
    <citation type="submission" date="2020-04" db="EMBL/GenBank/DDBJ databases">
        <authorList>
            <person name="Laetsch R D."/>
            <person name="Stevens L."/>
            <person name="Kumar S."/>
            <person name="Blaxter L. M."/>
        </authorList>
    </citation>
    <scope>NUCLEOTIDE SEQUENCE [LARGE SCALE GENOMIC DNA]</scope>
</reference>
<keyword evidence="3 6" id="KW-0812">Transmembrane</keyword>
<dbReference type="OrthoDB" id="5789805at2759"/>
<dbReference type="PANTHER" id="PTHR31552:SF8">
    <property type="entry name" value="SERPENTINE RECEPTOR CLASS GAMMA"/>
    <property type="match status" value="1"/>
</dbReference>
<feature type="transmembrane region" description="Helical" evidence="6">
    <location>
        <begin position="12"/>
        <end position="32"/>
    </location>
</feature>
<comment type="subcellular location">
    <subcellularLocation>
        <location evidence="1">Membrane</location>
        <topology evidence="1">Multi-pass membrane protein</topology>
    </subcellularLocation>
</comment>
<dbReference type="EMBL" id="CADEPM010000001">
    <property type="protein sequence ID" value="CAB3397258.1"/>
    <property type="molecule type" value="Genomic_DNA"/>
</dbReference>
<evidence type="ECO:0000313" key="8">
    <source>
        <dbReference type="Proteomes" id="UP000494206"/>
    </source>
</evidence>
<dbReference type="InterPro" id="IPR000609">
    <property type="entry name" value="7TM_GPCR_serpentine_rcpt_Srg"/>
</dbReference>
<dbReference type="PANTHER" id="PTHR31552">
    <property type="entry name" value="SERPENTINE RECEPTOR CLASS GAMMA"/>
    <property type="match status" value="1"/>
</dbReference>
<keyword evidence="5 6" id="KW-0472">Membrane</keyword>
<organism evidence="7 8">
    <name type="scientific">Caenorhabditis bovis</name>
    <dbReference type="NCBI Taxonomy" id="2654633"/>
    <lineage>
        <taxon>Eukaryota</taxon>
        <taxon>Metazoa</taxon>
        <taxon>Ecdysozoa</taxon>
        <taxon>Nematoda</taxon>
        <taxon>Chromadorea</taxon>
        <taxon>Rhabditida</taxon>
        <taxon>Rhabditina</taxon>
        <taxon>Rhabditomorpha</taxon>
        <taxon>Rhabditoidea</taxon>
        <taxon>Rhabditidae</taxon>
        <taxon>Peloderinae</taxon>
        <taxon>Caenorhabditis</taxon>
    </lineage>
</organism>
<accession>A0A8S1E0R2</accession>
<feature type="transmembrane region" description="Helical" evidence="6">
    <location>
        <begin position="333"/>
        <end position="357"/>
    </location>
</feature>
<proteinExistence type="inferred from homology"/>
<dbReference type="AlphaFoldDB" id="A0A8S1E0R2"/>
<dbReference type="GO" id="GO:0007606">
    <property type="term" value="P:sensory perception of chemical stimulus"/>
    <property type="evidence" value="ECO:0007669"/>
    <property type="project" value="UniProtKB-UniRule"/>
</dbReference>
<evidence type="ECO:0000256" key="6">
    <source>
        <dbReference type="RuleBase" id="RU280813"/>
    </source>
</evidence>
<dbReference type="GO" id="GO:0004888">
    <property type="term" value="F:transmembrane signaling receptor activity"/>
    <property type="evidence" value="ECO:0007669"/>
    <property type="project" value="InterPro"/>
</dbReference>
<dbReference type="Proteomes" id="UP000494206">
    <property type="component" value="Unassembled WGS sequence"/>
</dbReference>
<feature type="transmembrane region" description="Helical" evidence="6">
    <location>
        <begin position="79"/>
        <end position="99"/>
    </location>
</feature>
<evidence type="ECO:0000256" key="3">
    <source>
        <dbReference type="ARBA" id="ARBA00022692"/>
    </source>
</evidence>
<gene>
    <name evidence="7" type="ORF">CBOVIS_LOCUS699</name>
</gene>
<dbReference type="Pfam" id="PF02118">
    <property type="entry name" value="Srg"/>
    <property type="match status" value="2"/>
</dbReference>
<evidence type="ECO:0000256" key="4">
    <source>
        <dbReference type="ARBA" id="ARBA00022989"/>
    </source>
</evidence>
<name>A0A8S1E0R2_9PELO</name>
<protein>
    <recommendedName>
        <fullName evidence="6">Serpentine receptor class gamma</fullName>
    </recommendedName>
</protein>
<comment type="caution">
    <text evidence="7">The sequence shown here is derived from an EMBL/GenBank/DDBJ whole genome shotgun (WGS) entry which is preliminary data.</text>
</comment>
<evidence type="ECO:0000256" key="1">
    <source>
        <dbReference type="ARBA" id="ARBA00004141"/>
    </source>
</evidence>
<feature type="transmembrane region" description="Helical" evidence="6">
    <location>
        <begin position="111"/>
        <end position="134"/>
    </location>
</feature>
<keyword evidence="4 6" id="KW-1133">Transmembrane helix</keyword>